<evidence type="ECO:0000313" key="3">
    <source>
        <dbReference type="EMBL" id="RQD85247.1"/>
    </source>
</evidence>
<feature type="domain" description="DUF447" evidence="2">
    <location>
        <begin position="140"/>
        <end position="192"/>
    </location>
</feature>
<dbReference type="Pfam" id="PF04289">
    <property type="entry name" value="DUF447_N"/>
    <property type="match status" value="1"/>
</dbReference>
<protein>
    <submittedName>
        <fullName evidence="3">DUF447 family protein</fullName>
    </submittedName>
</protein>
<dbReference type="Gene3D" id="1.20.58.290">
    <property type="entry name" value="Hypothetical membrane protein ta0354_69_121"/>
    <property type="match status" value="1"/>
</dbReference>
<evidence type="ECO:0000313" key="4">
    <source>
        <dbReference type="Proteomes" id="UP000284763"/>
    </source>
</evidence>
<dbReference type="InterPro" id="IPR012349">
    <property type="entry name" value="Split_barrel_FMN-bd"/>
</dbReference>
<reference evidence="3 4" key="1">
    <citation type="submission" date="2018-08" db="EMBL/GenBank/DDBJ databases">
        <title>The metabolism and importance of syntrophic acetate oxidation coupled to methane or sulfide production in haloalkaline environments.</title>
        <authorList>
            <person name="Timmers P.H.A."/>
            <person name="Vavourakis C.D."/>
            <person name="Sorokin D.Y."/>
            <person name="Sinninghe Damste J.S."/>
            <person name="Muyzer G."/>
            <person name="Stams A.J.M."/>
            <person name="Plugge C.M."/>
        </authorList>
    </citation>
    <scope>NUCLEOTIDE SEQUENCE [LARGE SCALE GENOMIC DNA]</scope>
    <source>
        <strain evidence="3">MSAO_Arc3</strain>
    </source>
</reference>
<dbReference type="EMBL" id="QZAB01000324">
    <property type="protein sequence ID" value="RQD85247.1"/>
    <property type="molecule type" value="Genomic_DNA"/>
</dbReference>
<dbReference type="Proteomes" id="UP000284763">
    <property type="component" value="Unassembled WGS sequence"/>
</dbReference>
<dbReference type="SUPFAM" id="SSF50475">
    <property type="entry name" value="FMN-binding split barrel"/>
    <property type="match status" value="1"/>
</dbReference>
<name>A0A3R7WEK0_9EURY</name>
<gene>
    <name evidence="3" type="ORF">D5R95_05100</name>
</gene>
<feature type="domain" description="DUF447" evidence="1">
    <location>
        <begin position="16"/>
        <end position="132"/>
    </location>
</feature>
<dbReference type="InterPro" id="IPR007386">
    <property type="entry name" value="DUF447_N"/>
</dbReference>
<evidence type="ECO:0000259" key="1">
    <source>
        <dbReference type="Pfam" id="PF04289"/>
    </source>
</evidence>
<proteinExistence type="predicted"/>
<dbReference type="AlphaFoldDB" id="A0A3R7WEK0"/>
<dbReference type="PIRSF" id="PIRSF018747">
    <property type="entry name" value="UCP018747"/>
    <property type="match status" value="1"/>
</dbReference>
<sequence>MILKEIDKVGIRDGISETIVTTFSSNIANAAPMGIIRADKNIKIRIFKGSDTYNNILVNPFLTANIIYDPLLYVVSTFSNLNPSEFRKKDYNNIAYYPLVSSVSFVLFECRNIQEKISSLTADLIPLHYEINSNMIKAPNRGFFSVIESCIHGTRYQLTGSDKFLALIKKHENIVNKCGGTREKESFELIYKYLERTS</sequence>
<dbReference type="Gene3D" id="2.30.110.10">
    <property type="entry name" value="Electron Transport, Fmn-binding Protein, Chain A"/>
    <property type="match status" value="1"/>
</dbReference>
<dbReference type="InterPro" id="IPR049288">
    <property type="entry name" value="DUF447_C"/>
</dbReference>
<accession>A0A3R7WEK0</accession>
<organism evidence="3 4">
    <name type="scientific">Methanosalsum natronophilum</name>
    <dbReference type="NCBI Taxonomy" id="768733"/>
    <lineage>
        <taxon>Archaea</taxon>
        <taxon>Methanobacteriati</taxon>
        <taxon>Methanobacteriota</taxon>
        <taxon>Stenosarchaea group</taxon>
        <taxon>Methanomicrobia</taxon>
        <taxon>Methanosarcinales</taxon>
        <taxon>Methanosarcinaceae</taxon>
        <taxon>Methanosalsum</taxon>
    </lineage>
</organism>
<dbReference type="InterPro" id="IPR016733">
    <property type="entry name" value="UCP018747"/>
</dbReference>
<dbReference type="Pfam" id="PF20766">
    <property type="entry name" value="DUF447_C"/>
    <property type="match status" value="1"/>
</dbReference>
<comment type="caution">
    <text evidence="3">The sequence shown here is derived from an EMBL/GenBank/DDBJ whole genome shotgun (WGS) entry which is preliminary data.</text>
</comment>
<evidence type="ECO:0000259" key="2">
    <source>
        <dbReference type="Pfam" id="PF20766"/>
    </source>
</evidence>